<accession>A0AAD6C577</accession>
<dbReference type="EMBL" id="JAPVEA010000007">
    <property type="protein sequence ID" value="KAJ5444473.1"/>
    <property type="molecule type" value="Genomic_DNA"/>
</dbReference>
<proteinExistence type="inferred from homology"/>
<dbReference type="Proteomes" id="UP001213681">
    <property type="component" value="Unassembled WGS sequence"/>
</dbReference>
<reference evidence="4" key="2">
    <citation type="journal article" date="2023" name="IMA Fungus">
        <title>Comparative genomic study of the Penicillium genus elucidates a diverse pangenome and 15 lateral gene transfer events.</title>
        <authorList>
            <person name="Petersen C."/>
            <person name="Sorensen T."/>
            <person name="Nielsen M.R."/>
            <person name="Sondergaard T.E."/>
            <person name="Sorensen J.L."/>
            <person name="Fitzpatrick D.A."/>
            <person name="Frisvad J.C."/>
            <person name="Nielsen K.L."/>
        </authorList>
    </citation>
    <scope>NUCLEOTIDE SEQUENCE</scope>
    <source>
        <strain evidence="4">IBT 16125</strain>
    </source>
</reference>
<dbReference type="GO" id="GO:0003735">
    <property type="term" value="F:structural constituent of ribosome"/>
    <property type="evidence" value="ECO:0007669"/>
    <property type="project" value="InterPro"/>
</dbReference>
<organism evidence="4 5">
    <name type="scientific">Penicillium daleae</name>
    <dbReference type="NCBI Taxonomy" id="63821"/>
    <lineage>
        <taxon>Eukaryota</taxon>
        <taxon>Fungi</taxon>
        <taxon>Dikarya</taxon>
        <taxon>Ascomycota</taxon>
        <taxon>Pezizomycotina</taxon>
        <taxon>Eurotiomycetes</taxon>
        <taxon>Eurotiomycetidae</taxon>
        <taxon>Eurotiales</taxon>
        <taxon>Aspergillaceae</taxon>
        <taxon>Penicillium</taxon>
    </lineage>
</organism>
<sequence>MASVHHSCGALLLFHHPVHVNRQHPSRWPVRSPSSSASLSASAKSLEIPFRPTTDILCALQSPRTRPSTTAARRLTVTGAYPLSHVQYLQHHDFAPRVDNDPAREGEFGAERLEWNLGVTRWTTWSLFLRLQQWLSTLLLNPFTAIEPLRLYSRPALTLVLSYSIKKPKTNRYPSLNGVDPKFRRNHRHALHGTAKALKERKEGKREVA</sequence>
<reference evidence="4" key="1">
    <citation type="submission" date="2022-12" db="EMBL/GenBank/DDBJ databases">
        <authorList>
            <person name="Petersen C."/>
        </authorList>
    </citation>
    <scope>NUCLEOTIDE SEQUENCE</scope>
    <source>
        <strain evidence="4">IBT 16125</strain>
    </source>
</reference>
<dbReference type="GO" id="GO:0006412">
    <property type="term" value="P:translation"/>
    <property type="evidence" value="ECO:0007669"/>
    <property type="project" value="InterPro"/>
</dbReference>
<dbReference type="AlphaFoldDB" id="A0AAD6C577"/>
<keyword evidence="5" id="KW-1185">Reference proteome</keyword>
<dbReference type="GO" id="GO:1990904">
    <property type="term" value="C:ribonucleoprotein complex"/>
    <property type="evidence" value="ECO:0007669"/>
    <property type="project" value="UniProtKB-KW"/>
</dbReference>
<dbReference type="RefSeq" id="XP_056764553.1">
    <property type="nucleotide sequence ID" value="XM_056911727.1"/>
</dbReference>
<evidence type="ECO:0000313" key="5">
    <source>
        <dbReference type="Proteomes" id="UP001213681"/>
    </source>
</evidence>
<evidence type="ECO:0000313" key="4">
    <source>
        <dbReference type="EMBL" id="KAJ5444473.1"/>
    </source>
</evidence>
<dbReference type="GeneID" id="81601970"/>
<gene>
    <name evidence="4" type="ORF">N7458_008345</name>
</gene>
<evidence type="ECO:0000256" key="3">
    <source>
        <dbReference type="ARBA" id="ARBA00023274"/>
    </source>
</evidence>
<dbReference type="GO" id="GO:0005840">
    <property type="term" value="C:ribosome"/>
    <property type="evidence" value="ECO:0007669"/>
    <property type="project" value="UniProtKB-KW"/>
</dbReference>
<dbReference type="InterPro" id="IPR002673">
    <property type="entry name" value="Ribosomal_eL29"/>
</dbReference>
<keyword evidence="2 4" id="KW-0689">Ribosomal protein</keyword>
<keyword evidence="3" id="KW-0687">Ribonucleoprotein</keyword>
<evidence type="ECO:0000256" key="2">
    <source>
        <dbReference type="ARBA" id="ARBA00022980"/>
    </source>
</evidence>
<comment type="similarity">
    <text evidence="1">Belongs to the eukaryotic ribosomal protein eL29 family.</text>
</comment>
<evidence type="ECO:0000256" key="1">
    <source>
        <dbReference type="ARBA" id="ARBA00010247"/>
    </source>
</evidence>
<dbReference type="Gene3D" id="6.10.140.1730">
    <property type="match status" value="1"/>
</dbReference>
<comment type="caution">
    <text evidence="4">The sequence shown here is derived from an EMBL/GenBank/DDBJ whole genome shotgun (WGS) entry which is preliminary data.</text>
</comment>
<dbReference type="Pfam" id="PF01779">
    <property type="entry name" value="Ribosomal_L29e"/>
    <property type="match status" value="1"/>
</dbReference>
<protein>
    <submittedName>
        <fullName evidence="4">60S ribosomal protein L29</fullName>
    </submittedName>
</protein>
<name>A0AAD6C577_9EURO</name>